<evidence type="ECO:0000259" key="19">
    <source>
        <dbReference type="Pfam" id="PF04566"/>
    </source>
</evidence>
<comment type="catalytic activity">
    <reaction evidence="10 12">
        <text>RNA(n) + a ribonucleoside 5'-triphosphate = RNA(n+1) + diphosphate</text>
        <dbReference type="Rhea" id="RHEA:21248"/>
        <dbReference type="Rhea" id="RHEA-COMP:14527"/>
        <dbReference type="Rhea" id="RHEA-COMP:17342"/>
        <dbReference type="ChEBI" id="CHEBI:33019"/>
        <dbReference type="ChEBI" id="CHEBI:61557"/>
        <dbReference type="ChEBI" id="CHEBI:140395"/>
        <dbReference type="EC" id="2.7.7.6"/>
    </reaction>
</comment>
<organism evidence="21">
    <name type="scientific">Blastocystis hominis</name>
    <dbReference type="NCBI Taxonomy" id="12968"/>
    <lineage>
        <taxon>Eukaryota</taxon>
        <taxon>Sar</taxon>
        <taxon>Stramenopiles</taxon>
        <taxon>Bigyra</taxon>
        <taxon>Opalozoa</taxon>
        <taxon>Opalinata</taxon>
        <taxon>Blastocystidae</taxon>
        <taxon>Blastocystis</taxon>
    </lineage>
</organism>
<feature type="domain" description="RNA polymerase Rpb2" evidence="18">
    <location>
        <begin position="435"/>
        <end position="499"/>
    </location>
</feature>
<dbReference type="InterPro" id="IPR007642">
    <property type="entry name" value="RNA_pol_Rpb2_2"/>
</dbReference>
<evidence type="ECO:0000256" key="11">
    <source>
        <dbReference type="RuleBase" id="RU000434"/>
    </source>
</evidence>
<dbReference type="FunFam" id="2.40.270.10:FF:000006">
    <property type="entry name" value="DNA-directed RNA polymerase subunit beta"/>
    <property type="match status" value="1"/>
</dbReference>
<dbReference type="GeneID" id="24919895"/>
<dbReference type="InterPro" id="IPR007645">
    <property type="entry name" value="RNA_pol_Rpb2_3"/>
</dbReference>
<dbReference type="GO" id="GO:0032549">
    <property type="term" value="F:ribonucleoside binding"/>
    <property type="evidence" value="ECO:0007669"/>
    <property type="project" value="InterPro"/>
</dbReference>
<comment type="subcellular location">
    <subcellularLocation>
        <location evidence="1">Nucleus</location>
    </subcellularLocation>
</comment>
<dbReference type="GO" id="GO:0005634">
    <property type="term" value="C:nucleus"/>
    <property type="evidence" value="ECO:0007669"/>
    <property type="project" value="UniProtKB-SubCell"/>
</dbReference>
<evidence type="ECO:0000256" key="7">
    <source>
        <dbReference type="ARBA" id="ARBA00022833"/>
    </source>
</evidence>
<comment type="function">
    <text evidence="12">DNA-dependent RNA polymerase catalyzes the transcription of DNA into RNA using the four ribonucleoside triphosphates as substrates.</text>
</comment>
<keyword evidence="6" id="KW-0479">Metal-binding</keyword>
<comment type="similarity">
    <text evidence="2 11">Belongs to the RNA polymerase beta chain family.</text>
</comment>
<dbReference type="InterPro" id="IPR014724">
    <property type="entry name" value="RNA_pol_RPB2_OB-fold"/>
</dbReference>
<evidence type="ECO:0000256" key="5">
    <source>
        <dbReference type="ARBA" id="ARBA00022695"/>
    </source>
</evidence>
<evidence type="ECO:0000259" key="18">
    <source>
        <dbReference type="Pfam" id="PF04565"/>
    </source>
</evidence>
<dbReference type="Gene3D" id="3.90.1800.10">
    <property type="entry name" value="RNA polymerase alpha subunit dimerisation domain"/>
    <property type="match status" value="1"/>
</dbReference>
<dbReference type="GO" id="GO:0003899">
    <property type="term" value="F:DNA-directed RNA polymerase activity"/>
    <property type="evidence" value="ECO:0007669"/>
    <property type="project" value="UniProtKB-EC"/>
</dbReference>
<dbReference type="Pfam" id="PF04563">
    <property type="entry name" value="RNA_pol_Rpb2_1"/>
    <property type="match status" value="1"/>
</dbReference>
<evidence type="ECO:0000259" key="15">
    <source>
        <dbReference type="Pfam" id="PF04560"/>
    </source>
</evidence>
<keyword evidence="9" id="KW-0539">Nucleus</keyword>
<dbReference type="GO" id="GO:0003677">
    <property type="term" value="F:DNA binding"/>
    <property type="evidence" value="ECO:0007669"/>
    <property type="project" value="InterPro"/>
</dbReference>
<evidence type="ECO:0000256" key="1">
    <source>
        <dbReference type="ARBA" id="ARBA00004123"/>
    </source>
</evidence>
<evidence type="ECO:0000256" key="8">
    <source>
        <dbReference type="ARBA" id="ARBA00023163"/>
    </source>
</evidence>
<dbReference type="InterPro" id="IPR007641">
    <property type="entry name" value="RNA_pol_Rpb2_7"/>
</dbReference>
<evidence type="ECO:0000259" key="16">
    <source>
        <dbReference type="Pfam" id="PF04561"/>
    </source>
</evidence>
<dbReference type="EC" id="2.7.7.6" evidence="12"/>
<dbReference type="InterPro" id="IPR007647">
    <property type="entry name" value="RNA_pol_Rpb2_5"/>
</dbReference>
<keyword evidence="7" id="KW-0862">Zinc</keyword>
<dbReference type="InterPro" id="IPR007120">
    <property type="entry name" value="DNA-dir_RNAP_su2_dom"/>
</dbReference>
<dbReference type="GO" id="GO:0006351">
    <property type="term" value="P:DNA-templated transcription"/>
    <property type="evidence" value="ECO:0007669"/>
    <property type="project" value="InterPro"/>
</dbReference>
<evidence type="ECO:0000256" key="3">
    <source>
        <dbReference type="ARBA" id="ARBA00022478"/>
    </source>
</evidence>
<feature type="domain" description="RNA polymerase Rpb2" evidence="20">
    <location>
        <begin position="621"/>
        <end position="669"/>
    </location>
</feature>
<feature type="domain" description="RNA polymerase Rpb2" evidence="16">
    <location>
        <begin position="160"/>
        <end position="357"/>
    </location>
</feature>
<accession>D8M2T4</accession>
<evidence type="ECO:0000259" key="20">
    <source>
        <dbReference type="Pfam" id="PF04567"/>
    </source>
</evidence>
<gene>
    <name evidence="21" type="ORF">GSBLH_T00002752001</name>
</gene>
<evidence type="ECO:0000256" key="10">
    <source>
        <dbReference type="ARBA" id="ARBA00048552"/>
    </source>
</evidence>
<evidence type="ECO:0000256" key="13">
    <source>
        <dbReference type="SAM" id="MobiDB-lite"/>
    </source>
</evidence>
<protein>
    <recommendedName>
        <fullName evidence="12">DNA-directed RNA polymerase subunit beta</fullName>
        <ecNumber evidence="12">2.7.7.6</ecNumber>
    </recommendedName>
</protein>
<dbReference type="Pfam" id="PF04567">
    <property type="entry name" value="RNA_pol_Rpb2_5"/>
    <property type="match status" value="1"/>
</dbReference>
<evidence type="ECO:0000259" key="14">
    <source>
        <dbReference type="Pfam" id="PF00562"/>
    </source>
</evidence>
<keyword evidence="4 12" id="KW-0808">Transferase</keyword>
<evidence type="ECO:0000256" key="4">
    <source>
        <dbReference type="ARBA" id="ARBA00022679"/>
    </source>
</evidence>
<dbReference type="Gene3D" id="3.90.1110.10">
    <property type="entry name" value="RNA polymerase Rpb2, domain 2"/>
    <property type="match status" value="1"/>
</dbReference>
<dbReference type="Gene3D" id="3.90.1070.20">
    <property type="match status" value="1"/>
</dbReference>
<dbReference type="RefSeq" id="XP_012896705.1">
    <property type="nucleotide sequence ID" value="XM_013041251.1"/>
</dbReference>
<dbReference type="GO" id="GO:0000428">
    <property type="term" value="C:DNA-directed RNA polymerase complex"/>
    <property type="evidence" value="ECO:0007669"/>
    <property type="project" value="UniProtKB-KW"/>
</dbReference>
<dbReference type="PROSITE" id="PS01166">
    <property type="entry name" value="RNA_POL_BETA"/>
    <property type="match status" value="1"/>
</dbReference>
<dbReference type="OrthoDB" id="10248617at2759"/>
<reference evidence="21" key="1">
    <citation type="submission" date="2010-02" db="EMBL/GenBank/DDBJ databases">
        <title>Sequencing and annotation of the Blastocystis hominis genome.</title>
        <authorList>
            <person name="Wincker P."/>
        </authorList>
    </citation>
    <scope>NUCLEOTIDE SEQUENCE</scope>
    <source>
        <strain evidence="21">Singapore isolate B</strain>
    </source>
</reference>
<evidence type="ECO:0000313" key="22">
    <source>
        <dbReference type="Proteomes" id="UP000008312"/>
    </source>
</evidence>
<dbReference type="InterPro" id="IPR007644">
    <property type="entry name" value="RNA_pol_bsu_protrusion"/>
</dbReference>
<keyword evidence="3 12" id="KW-0240">DNA-directed RNA polymerase</keyword>
<dbReference type="GO" id="GO:0046872">
    <property type="term" value="F:metal ion binding"/>
    <property type="evidence" value="ECO:0007669"/>
    <property type="project" value="UniProtKB-KW"/>
</dbReference>
<dbReference type="Pfam" id="PF04561">
    <property type="entry name" value="RNA_pol_Rpb2_2"/>
    <property type="match status" value="1"/>
</dbReference>
<dbReference type="EMBL" id="FN668650">
    <property type="protein sequence ID" value="CBK22657.2"/>
    <property type="molecule type" value="Genomic_DNA"/>
</dbReference>
<dbReference type="InParanoid" id="D8M2T4"/>
<dbReference type="PANTHER" id="PTHR20856">
    <property type="entry name" value="DNA-DIRECTED RNA POLYMERASE I SUBUNIT 2"/>
    <property type="match status" value="1"/>
</dbReference>
<dbReference type="Gene3D" id="2.40.270.10">
    <property type="entry name" value="DNA-directed RNA polymerase, subunit 2, domain 6"/>
    <property type="match status" value="1"/>
</dbReference>
<feature type="domain" description="DNA-directed RNA polymerase subunit 2 hybrid-binding" evidence="14">
    <location>
        <begin position="676"/>
        <end position="1061"/>
    </location>
</feature>
<dbReference type="InterPro" id="IPR037033">
    <property type="entry name" value="DNA-dir_RNAP_su2_hyb_sf"/>
</dbReference>
<dbReference type="Pfam" id="PF04565">
    <property type="entry name" value="RNA_pol_Rpb2_3"/>
    <property type="match status" value="1"/>
</dbReference>
<dbReference type="Proteomes" id="UP000008312">
    <property type="component" value="Unassembled WGS sequence"/>
</dbReference>
<sequence length="1194" mass="135063">MNRTIEQQIRDQSDRGIEAISEGQYTTIADNDEDQIKISITMDGVKASRPTVASTGAEQSSVLWPREARLRNLTYAASIYVGMTQTSVHIKGNESDDAVSKSMDIRLCTIPVMLRSEACNLYGLDDERRASIGECIYDQGGYFIINGSEKAIIAQERQTTNKVYVFEKKQPSKYSWTAEIRSVPEGSSVPAQTLMLCMYAHSSKSQIKNKYCIWAKLPTLSDEIPVCILFRALGCENDRSIIQHICYNFDDVEMMERFRPSLVEASECRTREVALNFIATRHPKMIDENGTRPRSERVKFASRLLQKIMLPHINVDFGPNSNCKKAFYLGYMVHKLLNCSLNRNEQEDRDHISNKRMDLAGPMIGRLFHGLLYRFTKELRSHMKKVVNSRKGSSFINIMTNAKSSIISDGLKYSFATGNWGDRSRGMPTTTGVSQSLNRLTYASSLSSLRRLKSPIDTTSKVTKPRLLHSTQWGMMCPAETPEGQSCGIVKNLALMCYISVGNPVGAAGARDWQVEKIYRLLENNGVEELETIASSLIPKTTKVFVNGVWVGIHRDPKVILDHREDFDTDVSMVYDIQERELRITADAGRCCRPLYVVDPITQRVKIRKYHLRNLQPETMFSDLVLNRLIEYVSAEEEEYCMIGMDLKTMRACVENRSCTTYTHCEIHPSMILGVCASIIPFPDHNQSPRNTYQSAMGKQAMGVYVSNYRQRMDTTAHVLSYPQQPLVTTKAMTYLRFKELPAGCNCVVAICCYSGYNQEDSLILNQSAIERGLFRSIFYRTYQDTEVRRDTTTSSLSLSNPSMGNERFCRPLSEQCSMTKDEGLYRNLDEDGLVKPGSRVTGDSILIGKATPTGELNVHGRSNLKDNSTGLRHAESGIVDEVMLTTNEKGFRFVKVKVRSVRVPQIGDKLSSRHGQKGTIGMTYRQEDMPFTENGIVPDIIMNPHAIPSRMTIGQLIECLLGKVAALQAREGDGTAFSDVTVEDISNKLHNEGYQKRGYEVLYNGHTGRRMEARVFMGPTFYQRLKHLVDDKIHARARGMNTKPGRILHPTRQPLEGRSRDGGLRMGEMERDVLIAYGASQLVRERFFYSSDAYVVTICDDCGLICTMIDNTYICKNCDNKTRFSKVEIPYACKLLFQELMSMNIAPRIHTGGIMGDGKDRFGNDVWQFCVCYNRTFHSSFQKKNVECVQENE</sequence>
<evidence type="ECO:0000256" key="12">
    <source>
        <dbReference type="RuleBase" id="RU363031"/>
    </source>
</evidence>
<evidence type="ECO:0000256" key="9">
    <source>
        <dbReference type="ARBA" id="ARBA00023242"/>
    </source>
</evidence>
<name>D8M2T4_BLAHO</name>
<dbReference type="FunFam" id="2.40.270.10:FF:000011">
    <property type="entry name" value="DNA-directed RNA polymerase subunit beta"/>
    <property type="match status" value="1"/>
</dbReference>
<evidence type="ECO:0000313" key="21">
    <source>
        <dbReference type="EMBL" id="CBK22657.2"/>
    </source>
</evidence>
<keyword evidence="22" id="KW-1185">Reference proteome</keyword>
<dbReference type="FunCoup" id="D8M2T4">
    <property type="interactions" value="447"/>
</dbReference>
<feature type="region of interest" description="Disordered" evidence="13">
    <location>
        <begin position="1043"/>
        <end position="1063"/>
    </location>
</feature>
<feature type="domain" description="RNA polymerase Rpb2" evidence="15">
    <location>
        <begin position="1063"/>
        <end position="1151"/>
    </location>
</feature>
<dbReference type="InterPro" id="IPR007121">
    <property type="entry name" value="RNA_pol_bsu_CS"/>
</dbReference>
<dbReference type="Pfam" id="PF04560">
    <property type="entry name" value="RNA_pol_Rpb2_7"/>
    <property type="match status" value="1"/>
</dbReference>
<dbReference type="Gene3D" id="2.40.50.150">
    <property type="match status" value="1"/>
</dbReference>
<feature type="domain" description="RNA polymerase beta subunit protrusion" evidence="17">
    <location>
        <begin position="17"/>
        <end position="402"/>
    </location>
</feature>
<keyword evidence="8 12" id="KW-0804">Transcription</keyword>
<dbReference type="FunFam" id="3.90.1800.10:FF:000002">
    <property type="entry name" value="DNA-directed RNA polymerase subunit beta"/>
    <property type="match status" value="1"/>
</dbReference>
<dbReference type="SUPFAM" id="SSF64484">
    <property type="entry name" value="beta and beta-prime subunits of DNA dependent RNA-polymerase"/>
    <property type="match status" value="1"/>
</dbReference>
<dbReference type="Pfam" id="PF04566">
    <property type="entry name" value="RNA_pol_Rpb2_4"/>
    <property type="match status" value="1"/>
</dbReference>
<dbReference type="Gene3D" id="3.90.1100.10">
    <property type="match status" value="1"/>
</dbReference>
<evidence type="ECO:0000259" key="17">
    <source>
        <dbReference type="Pfam" id="PF04563"/>
    </source>
</evidence>
<keyword evidence="5 12" id="KW-0548">Nucleotidyltransferase</keyword>
<feature type="domain" description="RNA polymerase Rpb2" evidence="19">
    <location>
        <begin position="544"/>
        <end position="599"/>
    </location>
</feature>
<dbReference type="InterPro" id="IPR037034">
    <property type="entry name" value="RNA_pol_Rpb2_2_sf"/>
</dbReference>
<evidence type="ECO:0000256" key="6">
    <source>
        <dbReference type="ARBA" id="ARBA00022723"/>
    </source>
</evidence>
<dbReference type="InterPro" id="IPR015712">
    <property type="entry name" value="DNA-dir_RNA_pol_su2"/>
</dbReference>
<dbReference type="InterPro" id="IPR007646">
    <property type="entry name" value="RNA_pol_Rpb2_4"/>
</dbReference>
<dbReference type="CDD" id="cd00653">
    <property type="entry name" value="RNA_pol_B_RPB2"/>
    <property type="match status" value="1"/>
</dbReference>
<proteinExistence type="inferred from homology"/>
<dbReference type="AlphaFoldDB" id="D8M2T4"/>
<evidence type="ECO:0000256" key="2">
    <source>
        <dbReference type="ARBA" id="ARBA00006835"/>
    </source>
</evidence>
<dbReference type="Pfam" id="PF00562">
    <property type="entry name" value="RNA_pol_Rpb2_6"/>
    <property type="match status" value="1"/>
</dbReference>
<dbReference type="OMA" id="CYDRNDS"/>